<accession>A0A2R6PT59</accession>
<evidence type="ECO:0000256" key="3">
    <source>
        <dbReference type="ARBA" id="ARBA00013184"/>
    </source>
</evidence>
<keyword evidence="11" id="KW-0010">Activator</keyword>
<keyword evidence="13" id="KW-0539">Nucleus</keyword>
<keyword evidence="21" id="KW-1185">Reference proteome</keyword>
<dbReference type="EMBL" id="NKQK01000023">
    <property type="protein sequence ID" value="PSR96246.1"/>
    <property type="molecule type" value="Genomic_DNA"/>
</dbReference>
<keyword evidence="14" id="KW-0012">Acyltransferase</keyword>
<dbReference type="Gramene" id="PSR96246">
    <property type="protein sequence ID" value="PSR96246"/>
    <property type="gene ID" value="CEY00_Acc22381"/>
</dbReference>
<dbReference type="InterPro" id="IPR013178">
    <property type="entry name" value="Histone_AcTrfase_Rtt109/CBP"/>
</dbReference>
<evidence type="ECO:0000256" key="12">
    <source>
        <dbReference type="ARBA" id="ARBA00023163"/>
    </source>
</evidence>
<feature type="domain" description="ZZ-type" evidence="18">
    <location>
        <begin position="1384"/>
        <end position="1447"/>
    </location>
</feature>
<evidence type="ECO:0000256" key="4">
    <source>
        <dbReference type="ARBA" id="ARBA00022679"/>
    </source>
</evidence>
<dbReference type="PROSITE" id="PS01359">
    <property type="entry name" value="ZF_PHD_1"/>
    <property type="match status" value="1"/>
</dbReference>
<dbReference type="Proteomes" id="UP000241394">
    <property type="component" value="Chromosome LG23"/>
</dbReference>
<evidence type="ECO:0000256" key="11">
    <source>
        <dbReference type="ARBA" id="ARBA00023159"/>
    </source>
</evidence>
<dbReference type="GO" id="GO:0031490">
    <property type="term" value="F:chromatin DNA binding"/>
    <property type="evidence" value="ECO:0007669"/>
    <property type="project" value="TreeGrafter"/>
</dbReference>
<dbReference type="GO" id="GO:0004402">
    <property type="term" value="F:histone acetyltransferase activity"/>
    <property type="evidence" value="ECO:0007669"/>
    <property type="project" value="InterPro"/>
</dbReference>
<dbReference type="Gene3D" id="1.20.1020.10">
    <property type="entry name" value="TAZ domain"/>
    <property type="match status" value="2"/>
</dbReference>
<sequence>MQKLGGHHNTLNMESELAKARTFMQGKIFELLKKRKQRGSLQPKQFQDFVKRLDEGLFRNASTKEEYLCLETLEWRLQALMSRSAMSNHSQQYAQPVSSSSPIATMIPTPGMPLSGSSSRMGTSSVDAPVVAASSGNSILPATGFLSTSNGSSVGINGGCFNSSEGPMPNIYQKSLSNFSISSASNNMASSTGVQRMTSHMIPTPGFNSNNNQSFMNLESSNGTGAFSTVGSTIVSQPLTQNQHFGGQNSRILHNLGSHLGSGKQKSCGFSNGALNGGPGIIRNNVQLINGPAASDGYLTATSYGDGYGLSTPDSSGSGNVCAPVNSAGPAMNNQDLNPANLQSLSRTNSPLRSNQSNFHTIQEASLIKSQPIDQSEKMNFQASTSLQENLLQSNHQQQFHQHPLQLQHQFVQHQRHPKQQIQRHQILLKDDSFDHSQLTSDLGGQLKPEHGMECHDGALHSQVSEQFQFSEMQNQFQQSPAENHTQLLSPPSVSQDLCSSVTQTSQQMQQLLQPHQMVIDSHNDFSCLVGVQSERLLPGQWHLKSQNRSQMPVNLSHEQNIHLEFHQRLTGQDEAQCNNLSSEGSVCHTVVTNTAKPPTSGGATCRSANPNREWQFKCQQRWLLFLRHARRCMAPEGKCPEINCINAQKLWIHILHCSISQCPYPRCHHTKILLNHHKHCRDADCPVCIPVEHFIQRHLKARACSDSTSDLPCSINGSCKLVDTGVIATQLTLKMSPPVVETSEDLQPLLKRIKTEQPSQPLVLESESSAVSVPTGGEPHVHIDAPCVEYHGDISRAMKAEVAELKMEFPVRSGQGCPDNSDMKKDNLEDNYSKKPVMKTIMSNDPSSSGQLECLQGEKDMDRAKQVNMTLPAESIAGTKSGKPKIKGVSMTELFTPEQVTEHIMGLRRWVGQSKSKAEKNQAMEHSMSENSCQLCAVEKLTFEPPPIYCTPCGARIKRNAMYYTIGAGDTRHYFCIPCYNEARGDTILVDGTAVPKARLEKKKNDEETEEWWVQCDKCEAWQHQICALFNGRRNDGGQAEYTCPYCYIGEIERGERKPLPQSSVLGAKDLPRTILSDHIEQRLFRRLKQERQERARLQGKSYDEVPGAEALVVRVVSSVDKKLEVKQRFLEIFQEENYPIEYPYKSKVVLLFQKTEGVEVCLFGMYVQEFGSECQQPNHRRVYLSYLDSVKYFRPEIKAVTGEALRTFVYHEILIGYLEYCKKRGFTSCYIWACPPLKGEDYILYCHPEIQKTPKSDKLREWYLSMLRKAAKENVIVDLTNLYDHFFVSTGECKAKVTAARLPYFDGDYWPGAAEDMIYQIRQEEDNRKQHKKGTTKKTITKRALKLSGQSDLSGNASKDLLLMHKLGETICPMKEDFIMVHLQHACTHCCILMVSGNRWVCNQCKNFQLCDKCYETEQKLEERDRHPINQRVKHILYPVEINDLPEDTKDKDEILESEFFDTRQAFLSLCQGNHYQYDTLRRAKHSSMMILYHLHNPTAPAFVTTCNMCHLDIEAGQGWHCEICPDYDVCNSCHQKDGGIDHPHQLTNHPSLADRDAQNQEARELRVLQLRKMLDLLVHASQCRSPHCQYPHCRKVKSLFRHGIQCKTRASGGCALCKKMWYLLQLHARACKESQCHVPRCRDLKEHLRRLQQQSDSRRRAAVMEMMRQRAAEVAGNAE</sequence>
<dbReference type="CDD" id="cd15614">
    <property type="entry name" value="PHD_HAC_like"/>
    <property type="match status" value="1"/>
</dbReference>
<keyword evidence="10" id="KW-0805">Transcription regulation</keyword>
<dbReference type="GO" id="GO:0000123">
    <property type="term" value="C:histone acetyltransferase complex"/>
    <property type="evidence" value="ECO:0007669"/>
    <property type="project" value="TreeGrafter"/>
</dbReference>
<dbReference type="SMART" id="SM00291">
    <property type="entry name" value="ZnF_ZZ"/>
    <property type="match status" value="2"/>
</dbReference>
<dbReference type="PROSITE" id="PS50135">
    <property type="entry name" value="ZF_ZZ_2"/>
    <property type="match status" value="2"/>
</dbReference>
<evidence type="ECO:0000256" key="7">
    <source>
        <dbReference type="ARBA" id="ARBA00022771"/>
    </source>
</evidence>
<evidence type="ECO:0000256" key="9">
    <source>
        <dbReference type="ARBA" id="ARBA00022853"/>
    </source>
</evidence>
<comment type="subcellular location">
    <subcellularLocation>
        <location evidence="2">Nucleus</location>
    </subcellularLocation>
</comment>
<evidence type="ECO:0000256" key="5">
    <source>
        <dbReference type="ARBA" id="ARBA00022723"/>
    </source>
</evidence>
<dbReference type="FunFam" id="3.30.60.90:FF:000022">
    <property type="entry name" value="Histone acetyltransferase of the CBP family 12"/>
    <property type="match status" value="1"/>
</dbReference>
<dbReference type="FunFam" id="1.20.1020.10:FF:000003">
    <property type="entry name" value="Histone acetyltransferase HAC1-like protein"/>
    <property type="match status" value="1"/>
</dbReference>
<dbReference type="SMART" id="SM01250">
    <property type="entry name" value="KAT11"/>
    <property type="match status" value="1"/>
</dbReference>
<dbReference type="OMA" id="MVPNGGM"/>
<dbReference type="GO" id="GO:0045944">
    <property type="term" value="P:positive regulation of transcription by RNA polymerase II"/>
    <property type="evidence" value="ECO:0007669"/>
    <property type="project" value="TreeGrafter"/>
</dbReference>
<evidence type="ECO:0000259" key="18">
    <source>
        <dbReference type="PROSITE" id="PS50135"/>
    </source>
</evidence>
<dbReference type="InterPro" id="IPR000433">
    <property type="entry name" value="Znf_ZZ"/>
</dbReference>
<dbReference type="Pfam" id="PF00569">
    <property type="entry name" value="ZZ"/>
    <property type="match status" value="1"/>
</dbReference>
<dbReference type="Gene3D" id="3.30.60.90">
    <property type="match status" value="2"/>
</dbReference>
<comment type="caution">
    <text evidence="20">The sequence shown here is derived from an EMBL/GenBank/DDBJ whole genome shotgun (WGS) entry which is preliminary data.</text>
</comment>
<feature type="domain" description="ZZ-type" evidence="18">
    <location>
        <begin position="1504"/>
        <end position="1557"/>
    </location>
</feature>
<protein>
    <recommendedName>
        <fullName evidence="3">histone acetyltransferase</fullName>
        <ecNumber evidence="3">2.3.1.48</ecNumber>
    </recommendedName>
</protein>
<evidence type="ECO:0000256" key="2">
    <source>
        <dbReference type="ARBA" id="ARBA00004123"/>
    </source>
</evidence>
<dbReference type="Pfam" id="PF02135">
    <property type="entry name" value="zf-TAZ"/>
    <property type="match status" value="2"/>
</dbReference>
<keyword evidence="12" id="KW-0804">Transcription</keyword>
<dbReference type="InterPro" id="IPR019787">
    <property type="entry name" value="Znf_PHD-finger"/>
</dbReference>
<evidence type="ECO:0000256" key="1">
    <source>
        <dbReference type="ARBA" id="ARBA00002581"/>
    </source>
</evidence>
<keyword evidence="9" id="KW-0156">Chromatin regulator</keyword>
<dbReference type="PANTHER" id="PTHR13808">
    <property type="entry name" value="CBP/P300-RELATED"/>
    <property type="match status" value="1"/>
</dbReference>
<evidence type="ECO:0000256" key="14">
    <source>
        <dbReference type="ARBA" id="ARBA00023315"/>
    </source>
</evidence>
<dbReference type="SMART" id="SM00551">
    <property type="entry name" value="ZnF_TAZ"/>
    <property type="match status" value="2"/>
</dbReference>
<keyword evidence="6" id="KW-0677">Repeat</keyword>
<keyword evidence="4 20" id="KW-0808">Transferase</keyword>
<comment type="function">
    <text evidence="1">Acetyltransferase enzyme. Acetylates histones, giving a specific tag for transcriptional activation.</text>
</comment>
<evidence type="ECO:0000259" key="17">
    <source>
        <dbReference type="PROSITE" id="PS50134"/>
    </source>
</evidence>
<evidence type="ECO:0000256" key="15">
    <source>
        <dbReference type="ARBA" id="ARBA00048017"/>
    </source>
</evidence>
<dbReference type="PROSITE" id="PS50134">
    <property type="entry name" value="ZF_TAZ"/>
    <property type="match status" value="2"/>
</dbReference>
<dbReference type="GO" id="GO:0008270">
    <property type="term" value="F:zinc ion binding"/>
    <property type="evidence" value="ECO:0007669"/>
    <property type="project" value="UniProtKB-KW"/>
</dbReference>
<keyword evidence="8" id="KW-0862">Zinc</keyword>
<keyword evidence="7 16" id="KW-0863">Zinc-finger</keyword>
<dbReference type="InterPro" id="IPR043145">
    <property type="entry name" value="Znf_ZZ_sf"/>
</dbReference>
<evidence type="ECO:0000313" key="21">
    <source>
        <dbReference type="Proteomes" id="UP000241394"/>
    </source>
</evidence>
<dbReference type="STRING" id="1590841.A0A2R6PT59"/>
<dbReference type="GO" id="GO:0005667">
    <property type="term" value="C:transcription regulator complex"/>
    <property type="evidence" value="ECO:0007669"/>
    <property type="project" value="TreeGrafter"/>
</dbReference>
<dbReference type="Pfam" id="PF08214">
    <property type="entry name" value="HAT_KAT11"/>
    <property type="match status" value="1"/>
</dbReference>
<dbReference type="InterPro" id="IPR000197">
    <property type="entry name" value="Znf_TAZ"/>
</dbReference>
<dbReference type="EC" id="2.3.1.48" evidence="3"/>
<dbReference type="Gene3D" id="3.30.40.10">
    <property type="entry name" value="Zinc/RING finger domain, C3HC4 (zinc finger)"/>
    <property type="match status" value="1"/>
</dbReference>
<evidence type="ECO:0000259" key="19">
    <source>
        <dbReference type="PROSITE" id="PS51727"/>
    </source>
</evidence>
<dbReference type="GO" id="GO:0005634">
    <property type="term" value="C:nucleus"/>
    <property type="evidence" value="ECO:0007669"/>
    <property type="project" value="UniProtKB-SubCell"/>
</dbReference>
<gene>
    <name evidence="20" type="ORF">CEY00_Acc22381</name>
</gene>
<dbReference type="OrthoDB" id="899at2759"/>
<evidence type="ECO:0000256" key="16">
    <source>
        <dbReference type="PROSITE-ProRule" id="PRU00228"/>
    </source>
</evidence>
<organism evidence="20 21">
    <name type="scientific">Actinidia chinensis var. chinensis</name>
    <name type="common">Chinese soft-hair kiwi</name>
    <dbReference type="NCBI Taxonomy" id="1590841"/>
    <lineage>
        <taxon>Eukaryota</taxon>
        <taxon>Viridiplantae</taxon>
        <taxon>Streptophyta</taxon>
        <taxon>Embryophyta</taxon>
        <taxon>Tracheophyta</taxon>
        <taxon>Spermatophyta</taxon>
        <taxon>Magnoliopsida</taxon>
        <taxon>eudicotyledons</taxon>
        <taxon>Gunneridae</taxon>
        <taxon>Pentapetalae</taxon>
        <taxon>asterids</taxon>
        <taxon>Ericales</taxon>
        <taxon>Actinidiaceae</taxon>
        <taxon>Actinidia</taxon>
    </lineage>
</organism>
<dbReference type="FunCoup" id="A0A2R6PT59">
    <property type="interactions" value="2254"/>
</dbReference>
<dbReference type="PROSITE" id="PS51727">
    <property type="entry name" value="CBP_P300_HAT"/>
    <property type="match status" value="1"/>
</dbReference>
<dbReference type="InterPro" id="IPR011011">
    <property type="entry name" value="Znf_FYVE_PHD"/>
</dbReference>
<evidence type="ECO:0000256" key="8">
    <source>
        <dbReference type="ARBA" id="ARBA00022833"/>
    </source>
</evidence>
<dbReference type="SUPFAM" id="SSF57850">
    <property type="entry name" value="RING/U-box"/>
    <property type="match status" value="2"/>
</dbReference>
<dbReference type="InterPro" id="IPR031162">
    <property type="entry name" value="CBP_P300_HAT"/>
</dbReference>
<dbReference type="InterPro" id="IPR013083">
    <property type="entry name" value="Znf_RING/FYVE/PHD"/>
</dbReference>
<dbReference type="PANTHER" id="PTHR13808:SF1">
    <property type="entry name" value="HISTONE ACETYLTRANSFERASE"/>
    <property type="match status" value="1"/>
</dbReference>
<dbReference type="InParanoid" id="A0A2R6PT59"/>
<comment type="catalytic activity">
    <reaction evidence="15">
        <text>L-lysyl-[protein] + acetyl-CoA = N(6)-acetyl-L-lysyl-[protein] + CoA + H(+)</text>
        <dbReference type="Rhea" id="RHEA:45948"/>
        <dbReference type="Rhea" id="RHEA-COMP:9752"/>
        <dbReference type="Rhea" id="RHEA-COMP:10731"/>
        <dbReference type="ChEBI" id="CHEBI:15378"/>
        <dbReference type="ChEBI" id="CHEBI:29969"/>
        <dbReference type="ChEBI" id="CHEBI:57287"/>
        <dbReference type="ChEBI" id="CHEBI:57288"/>
        <dbReference type="ChEBI" id="CHEBI:61930"/>
        <dbReference type="EC" id="2.3.1.48"/>
    </reaction>
</comment>
<reference evidence="20 21" key="1">
    <citation type="submission" date="2017-07" db="EMBL/GenBank/DDBJ databases">
        <title>An improved, manually edited Actinidia chinensis var. chinensis (kiwifruit) genome highlights the challenges associated with draft genomes and gene prediction in plants.</title>
        <authorList>
            <person name="Pilkington S."/>
            <person name="Crowhurst R."/>
            <person name="Hilario E."/>
            <person name="Nardozza S."/>
            <person name="Fraser L."/>
            <person name="Peng Y."/>
            <person name="Gunaseelan K."/>
            <person name="Simpson R."/>
            <person name="Tahir J."/>
            <person name="Deroles S."/>
            <person name="Templeton K."/>
            <person name="Luo Z."/>
            <person name="Davy M."/>
            <person name="Cheng C."/>
            <person name="Mcneilage M."/>
            <person name="Scaglione D."/>
            <person name="Liu Y."/>
            <person name="Zhang Q."/>
            <person name="Datson P."/>
            <person name="De Silva N."/>
            <person name="Gardiner S."/>
            <person name="Bassett H."/>
            <person name="Chagne D."/>
            <person name="Mccallum J."/>
            <person name="Dzierzon H."/>
            <person name="Deng C."/>
            <person name="Wang Y.-Y."/>
            <person name="Barron N."/>
            <person name="Manako K."/>
            <person name="Bowen J."/>
            <person name="Foster T."/>
            <person name="Erridge Z."/>
            <person name="Tiffin H."/>
            <person name="Waite C."/>
            <person name="Davies K."/>
            <person name="Grierson E."/>
            <person name="Laing W."/>
            <person name="Kirk R."/>
            <person name="Chen X."/>
            <person name="Wood M."/>
            <person name="Montefiori M."/>
            <person name="Brummell D."/>
            <person name="Schwinn K."/>
            <person name="Catanach A."/>
            <person name="Fullerton C."/>
            <person name="Li D."/>
            <person name="Meiyalaghan S."/>
            <person name="Nieuwenhuizen N."/>
            <person name="Read N."/>
            <person name="Prakash R."/>
            <person name="Hunter D."/>
            <person name="Zhang H."/>
            <person name="Mckenzie M."/>
            <person name="Knabel M."/>
            <person name="Harris A."/>
            <person name="Allan A."/>
            <person name="Chen A."/>
            <person name="Janssen B."/>
            <person name="Plunkett B."/>
            <person name="Dwamena C."/>
            <person name="Voogd C."/>
            <person name="Leif D."/>
            <person name="Lafferty D."/>
            <person name="Souleyre E."/>
            <person name="Varkonyi-Gasic E."/>
            <person name="Gambi F."/>
            <person name="Hanley J."/>
            <person name="Yao J.-L."/>
            <person name="Cheung J."/>
            <person name="David K."/>
            <person name="Warren B."/>
            <person name="Marsh K."/>
            <person name="Snowden K."/>
            <person name="Lin-Wang K."/>
            <person name="Brian L."/>
            <person name="Martinez-Sanchez M."/>
            <person name="Wang M."/>
            <person name="Ileperuma N."/>
            <person name="Macnee N."/>
            <person name="Campin R."/>
            <person name="Mcatee P."/>
            <person name="Drummond R."/>
            <person name="Espley R."/>
            <person name="Ireland H."/>
            <person name="Wu R."/>
            <person name="Atkinson R."/>
            <person name="Karunairetnam S."/>
            <person name="Bulley S."/>
            <person name="Chunkath S."/>
            <person name="Hanley Z."/>
            <person name="Storey R."/>
            <person name="Thrimawithana A."/>
            <person name="Thomson S."/>
            <person name="David C."/>
            <person name="Testolin R."/>
        </authorList>
    </citation>
    <scope>NUCLEOTIDE SEQUENCE [LARGE SCALE GENOMIC DNA]</scope>
    <source>
        <strain evidence="21">cv. Red5</strain>
        <tissue evidence="20">Young leaf</tissue>
    </source>
</reference>
<keyword evidence="5" id="KW-0479">Metal-binding</keyword>
<evidence type="ECO:0000256" key="13">
    <source>
        <dbReference type="ARBA" id="ARBA00023242"/>
    </source>
</evidence>
<dbReference type="GO" id="GO:0003713">
    <property type="term" value="F:transcription coactivator activity"/>
    <property type="evidence" value="ECO:0007669"/>
    <property type="project" value="TreeGrafter"/>
</dbReference>
<dbReference type="InterPro" id="IPR019786">
    <property type="entry name" value="Zinc_finger_PHD-type_CS"/>
</dbReference>
<feature type="domain" description="TAZ-type" evidence="17">
    <location>
        <begin position="1564"/>
        <end position="1647"/>
    </location>
</feature>
<dbReference type="InterPro" id="IPR035898">
    <property type="entry name" value="TAZ_dom_sf"/>
</dbReference>
<dbReference type="Pfam" id="PF00628">
    <property type="entry name" value="PHD"/>
    <property type="match status" value="1"/>
</dbReference>
<dbReference type="SUPFAM" id="SSF57903">
    <property type="entry name" value="FYVE/PHD zinc finger"/>
    <property type="match status" value="1"/>
</dbReference>
<dbReference type="PROSITE" id="PS01357">
    <property type="entry name" value="ZF_ZZ_1"/>
    <property type="match status" value="1"/>
</dbReference>
<feature type="domain" description="CBP/p300-type HAT" evidence="19">
    <location>
        <begin position="1066"/>
        <end position="1502"/>
    </location>
</feature>
<reference evidence="21" key="2">
    <citation type="journal article" date="2018" name="BMC Genomics">
        <title>A manually annotated Actinidia chinensis var. chinensis (kiwifruit) genome highlights the challenges associated with draft genomes and gene prediction in plants.</title>
        <authorList>
            <person name="Pilkington S.M."/>
            <person name="Crowhurst R."/>
            <person name="Hilario E."/>
            <person name="Nardozza S."/>
            <person name="Fraser L."/>
            <person name="Peng Y."/>
            <person name="Gunaseelan K."/>
            <person name="Simpson R."/>
            <person name="Tahir J."/>
            <person name="Deroles S.C."/>
            <person name="Templeton K."/>
            <person name="Luo Z."/>
            <person name="Davy M."/>
            <person name="Cheng C."/>
            <person name="McNeilage M."/>
            <person name="Scaglione D."/>
            <person name="Liu Y."/>
            <person name="Zhang Q."/>
            <person name="Datson P."/>
            <person name="De Silva N."/>
            <person name="Gardiner S.E."/>
            <person name="Bassett H."/>
            <person name="Chagne D."/>
            <person name="McCallum J."/>
            <person name="Dzierzon H."/>
            <person name="Deng C."/>
            <person name="Wang Y.Y."/>
            <person name="Barron L."/>
            <person name="Manako K."/>
            <person name="Bowen J."/>
            <person name="Foster T.M."/>
            <person name="Erridge Z.A."/>
            <person name="Tiffin H."/>
            <person name="Waite C.N."/>
            <person name="Davies K.M."/>
            <person name="Grierson E.P."/>
            <person name="Laing W.A."/>
            <person name="Kirk R."/>
            <person name="Chen X."/>
            <person name="Wood M."/>
            <person name="Montefiori M."/>
            <person name="Brummell D.A."/>
            <person name="Schwinn K.E."/>
            <person name="Catanach A."/>
            <person name="Fullerton C."/>
            <person name="Li D."/>
            <person name="Meiyalaghan S."/>
            <person name="Nieuwenhuizen N."/>
            <person name="Read N."/>
            <person name="Prakash R."/>
            <person name="Hunter D."/>
            <person name="Zhang H."/>
            <person name="McKenzie M."/>
            <person name="Knabel M."/>
            <person name="Harris A."/>
            <person name="Allan A.C."/>
            <person name="Gleave A."/>
            <person name="Chen A."/>
            <person name="Janssen B.J."/>
            <person name="Plunkett B."/>
            <person name="Ampomah-Dwamena C."/>
            <person name="Voogd C."/>
            <person name="Leif D."/>
            <person name="Lafferty D."/>
            <person name="Souleyre E.J.F."/>
            <person name="Varkonyi-Gasic E."/>
            <person name="Gambi F."/>
            <person name="Hanley J."/>
            <person name="Yao J.L."/>
            <person name="Cheung J."/>
            <person name="David K.M."/>
            <person name="Warren B."/>
            <person name="Marsh K."/>
            <person name="Snowden K.C."/>
            <person name="Lin-Wang K."/>
            <person name="Brian L."/>
            <person name="Martinez-Sanchez M."/>
            <person name="Wang M."/>
            <person name="Ileperuma N."/>
            <person name="Macnee N."/>
            <person name="Campin R."/>
            <person name="McAtee P."/>
            <person name="Drummond R.S.M."/>
            <person name="Espley R.V."/>
            <person name="Ireland H.S."/>
            <person name="Wu R."/>
            <person name="Atkinson R.G."/>
            <person name="Karunairetnam S."/>
            <person name="Bulley S."/>
            <person name="Chunkath S."/>
            <person name="Hanley Z."/>
            <person name="Storey R."/>
            <person name="Thrimawithana A.H."/>
            <person name="Thomson S."/>
            <person name="David C."/>
            <person name="Testolin R."/>
            <person name="Huang H."/>
            <person name="Hellens R.P."/>
            <person name="Schaffer R.J."/>
        </authorList>
    </citation>
    <scope>NUCLEOTIDE SEQUENCE [LARGE SCALE GENOMIC DNA]</scope>
    <source>
        <strain evidence="21">cv. Red5</strain>
    </source>
</reference>
<evidence type="ECO:0000256" key="6">
    <source>
        <dbReference type="ARBA" id="ARBA00022737"/>
    </source>
</evidence>
<name>A0A2R6PT59_ACTCC</name>
<feature type="domain" description="TAZ-type" evidence="17">
    <location>
        <begin position="610"/>
        <end position="692"/>
    </location>
</feature>
<proteinExistence type="predicted"/>
<evidence type="ECO:0000313" key="20">
    <source>
        <dbReference type="EMBL" id="PSR96246.1"/>
    </source>
</evidence>
<evidence type="ECO:0000256" key="10">
    <source>
        <dbReference type="ARBA" id="ARBA00023015"/>
    </source>
</evidence>
<dbReference type="SUPFAM" id="SSF57933">
    <property type="entry name" value="TAZ domain"/>
    <property type="match status" value="2"/>
</dbReference>